<comment type="caution">
    <text evidence="4">Lacks conserved residue(s) required for the propagation of feature annotation.</text>
</comment>
<keyword evidence="2" id="KW-0732">Signal</keyword>
<dbReference type="InterPro" id="IPR013806">
    <property type="entry name" value="Kringle-like"/>
</dbReference>
<evidence type="ECO:0000313" key="7">
    <source>
        <dbReference type="Proteomes" id="UP000694560"/>
    </source>
</evidence>
<dbReference type="PANTHER" id="PTHR24261:SF13">
    <property type="entry name" value="PLASMINOGEN"/>
    <property type="match status" value="1"/>
</dbReference>
<evidence type="ECO:0000259" key="5">
    <source>
        <dbReference type="PROSITE" id="PS50070"/>
    </source>
</evidence>
<sequence length="98" mass="11096">MDQKLGKLSGKELGLTYRGTHSVTSSGATCLKWNSQILITKLYTAWRRDAYQLGLGSHNFCRNPDNDSKPWCHVLKGNQLTWEYCNVSQQAASTWTDD</sequence>
<dbReference type="SUPFAM" id="SSF57440">
    <property type="entry name" value="Kringle-like"/>
    <property type="match status" value="1"/>
</dbReference>
<dbReference type="Pfam" id="PF00051">
    <property type="entry name" value="Kringle"/>
    <property type="match status" value="1"/>
</dbReference>
<dbReference type="AlphaFoldDB" id="A0A8C5U0D1"/>
<dbReference type="InterPro" id="IPR018056">
    <property type="entry name" value="Kringle_CS"/>
</dbReference>
<dbReference type="Gene3D" id="2.40.20.10">
    <property type="entry name" value="Plasminogen Kringle 4"/>
    <property type="match status" value="1"/>
</dbReference>
<keyword evidence="3" id="KW-1015">Disulfide bond</keyword>
<reference evidence="6" key="2">
    <citation type="submission" date="2025-09" db="UniProtKB">
        <authorList>
            <consortium name="Ensembl"/>
        </authorList>
    </citation>
    <scope>IDENTIFICATION</scope>
</reference>
<dbReference type="Proteomes" id="UP000694560">
    <property type="component" value="Unplaced"/>
</dbReference>
<feature type="domain" description="Kringle" evidence="5">
    <location>
        <begin position="14"/>
        <end position="90"/>
    </location>
</feature>
<dbReference type="Ensembl" id="ENSMCST00000013745.1">
    <property type="protein sequence ID" value="ENSMCSP00000013394.1"/>
    <property type="gene ID" value="ENSMCSG00000009376.1"/>
</dbReference>
<dbReference type="CDD" id="cd00108">
    <property type="entry name" value="KR"/>
    <property type="match status" value="1"/>
</dbReference>
<dbReference type="GO" id="GO:0004175">
    <property type="term" value="F:endopeptidase activity"/>
    <property type="evidence" value="ECO:0007669"/>
    <property type="project" value="TreeGrafter"/>
</dbReference>
<evidence type="ECO:0000256" key="1">
    <source>
        <dbReference type="ARBA" id="ARBA00022572"/>
    </source>
</evidence>
<name>A0A8C5U0D1_9PASS</name>
<evidence type="ECO:0000256" key="2">
    <source>
        <dbReference type="ARBA" id="ARBA00022729"/>
    </source>
</evidence>
<protein>
    <submittedName>
        <fullName evidence="6">Plasminogen activator, tissue type</fullName>
    </submittedName>
</protein>
<proteinExistence type="predicted"/>
<keyword evidence="1 4" id="KW-0420">Kringle</keyword>
<reference evidence="6" key="1">
    <citation type="submission" date="2025-08" db="UniProtKB">
        <authorList>
            <consortium name="Ensembl"/>
        </authorList>
    </citation>
    <scope>IDENTIFICATION</scope>
</reference>
<evidence type="ECO:0000256" key="4">
    <source>
        <dbReference type="PROSITE-ProRule" id="PRU00121"/>
    </source>
</evidence>
<dbReference type="GO" id="GO:0005102">
    <property type="term" value="F:signaling receptor binding"/>
    <property type="evidence" value="ECO:0007669"/>
    <property type="project" value="TreeGrafter"/>
</dbReference>
<dbReference type="FunFam" id="2.40.20.10:FF:000001">
    <property type="entry name" value="Urokinase-type plasminogen activator"/>
    <property type="match status" value="1"/>
</dbReference>
<dbReference type="InterPro" id="IPR000001">
    <property type="entry name" value="Kringle"/>
</dbReference>
<keyword evidence="7" id="KW-1185">Reference proteome</keyword>
<dbReference type="PANTHER" id="PTHR24261">
    <property type="entry name" value="PLASMINOGEN-RELATED"/>
    <property type="match status" value="1"/>
</dbReference>
<dbReference type="SMART" id="SM00130">
    <property type="entry name" value="KR"/>
    <property type="match status" value="1"/>
</dbReference>
<dbReference type="InterPro" id="IPR050759">
    <property type="entry name" value="Serine_protease_kringle"/>
</dbReference>
<evidence type="ECO:0000313" key="6">
    <source>
        <dbReference type="Ensembl" id="ENSMCSP00000013394.1"/>
    </source>
</evidence>
<dbReference type="GO" id="GO:0006508">
    <property type="term" value="P:proteolysis"/>
    <property type="evidence" value="ECO:0007669"/>
    <property type="project" value="TreeGrafter"/>
</dbReference>
<dbReference type="GO" id="GO:0005615">
    <property type="term" value="C:extracellular space"/>
    <property type="evidence" value="ECO:0007669"/>
    <property type="project" value="TreeGrafter"/>
</dbReference>
<dbReference type="InterPro" id="IPR038178">
    <property type="entry name" value="Kringle_sf"/>
</dbReference>
<dbReference type="PROSITE" id="PS00021">
    <property type="entry name" value="KRINGLE_1"/>
    <property type="match status" value="1"/>
</dbReference>
<evidence type="ECO:0000256" key="3">
    <source>
        <dbReference type="ARBA" id="ARBA00023157"/>
    </source>
</evidence>
<dbReference type="PROSITE" id="PS50070">
    <property type="entry name" value="KRINGLE_2"/>
    <property type="match status" value="1"/>
</dbReference>
<accession>A0A8C5U0D1</accession>
<dbReference type="PRINTS" id="PR00018">
    <property type="entry name" value="KRINGLE"/>
</dbReference>
<organism evidence="6 7">
    <name type="scientific">Malurus cyaneus samueli</name>
    <dbReference type="NCBI Taxonomy" id="2593467"/>
    <lineage>
        <taxon>Eukaryota</taxon>
        <taxon>Metazoa</taxon>
        <taxon>Chordata</taxon>
        <taxon>Craniata</taxon>
        <taxon>Vertebrata</taxon>
        <taxon>Euteleostomi</taxon>
        <taxon>Archelosauria</taxon>
        <taxon>Archosauria</taxon>
        <taxon>Dinosauria</taxon>
        <taxon>Saurischia</taxon>
        <taxon>Theropoda</taxon>
        <taxon>Coelurosauria</taxon>
        <taxon>Aves</taxon>
        <taxon>Neognathae</taxon>
        <taxon>Neoaves</taxon>
        <taxon>Telluraves</taxon>
        <taxon>Australaves</taxon>
        <taxon>Passeriformes</taxon>
        <taxon>Meliphagoidea</taxon>
        <taxon>Maluridae</taxon>
        <taxon>Malurus</taxon>
    </lineage>
</organism>